<keyword evidence="8 15" id="KW-0675">Receptor</keyword>
<feature type="domain" description="TonB-dependent receptor plug" evidence="14">
    <location>
        <begin position="252"/>
        <end position="356"/>
    </location>
</feature>
<evidence type="ECO:0000259" key="13">
    <source>
        <dbReference type="Pfam" id="PF00593"/>
    </source>
</evidence>
<dbReference type="InterPro" id="IPR023997">
    <property type="entry name" value="TonB-dep_OMP_SusC/RagA_CS"/>
</dbReference>
<proteinExistence type="inferred from homology"/>
<dbReference type="InterPro" id="IPR000531">
    <property type="entry name" value="Beta-barrel_TonB"/>
</dbReference>
<dbReference type="Gene3D" id="2.60.40.1120">
    <property type="entry name" value="Carboxypeptidase-like, regulatory domain"/>
    <property type="match status" value="1"/>
</dbReference>
<comment type="subcellular location">
    <subcellularLocation>
        <location evidence="1 10">Cell outer membrane</location>
        <topology evidence="1 10">Multi-pass membrane protein</topology>
    </subcellularLocation>
</comment>
<keyword evidence="2 10" id="KW-0813">Transport</keyword>
<keyword evidence="7 10" id="KW-0472">Membrane</keyword>
<keyword evidence="4 10" id="KW-0812">Transmembrane</keyword>
<protein>
    <submittedName>
        <fullName evidence="15">TonB-dependent receptor</fullName>
    </submittedName>
</protein>
<dbReference type="RefSeq" id="WP_171741723.1">
    <property type="nucleotide sequence ID" value="NZ_CP053435.1"/>
</dbReference>
<evidence type="ECO:0000256" key="12">
    <source>
        <dbReference type="SAM" id="SignalP"/>
    </source>
</evidence>
<evidence type="ECO:0000256" key="5">
    <source>
        <dbReference type="ARBA" id="ARBA00022729"/>
    </source>
</evidence>
<dbReference type="Pfam" id="PF00593">
    <property type="entry name" value="TonB_dep_Rec_b-barrel"/>
    <property type="match status" value="1"/>
</dbReference>
<evidence type="ECO:0000256" key="9">
    <source>
        <dbReference type="ARBA" id="ARBA00023237"/>
    </source>
</evidence>
<organism evidence="15 16">
    <name type="scientific">Spirosoma taeanense</name>
    <dbReference type="NCBI Taxonomy" id="2735870"/>
    <lineage>
        <taxon>Bacteria</taxon>
        <taxon>Pseudomonadati</taxon>
        <taxon>Bacteroidota</taxon>
        <taxon>Cytophagia</taxon>
        <taxon>Cytophagales</taxon>
        <taxon>Cytophagaceae</taxon>
        <taxon>Spirosoma</taxon>
    </lineage>
</organism>
<evidence type="ECO:0000256" key="2">
    <source>
        <dbReference type="ARBA" id="ARBA00022448"/>
    </source>
</evidence>
<dbReference type="PANTHER" id="PTHR30069:SF29">
    <property type="entry name" value="HEMOGLOBIN AND HEMOGLOBIN-HAPTOGLOBIN-BINDING PROTEIN 1-RELATED"/>
    <property type="match status" value="1"/>
</dbReference>
<feature type="domain" description="TonB-dependent receptor-like beta-barrel" evidence="13">
    <location>
        <begin position="559"/>
        <end position="1125"/>
    </location>
</feature>
<feature type="chain" id="PRO_5026715777" evidence="12">
    <location>
        <begin position="22"/>
        <end position="1169"/>
    </location>
</feature>
<dbReference type="NCBIfam" id="TIGR04057">
    <property type="entry name" value="SusC_RagA_signa"/>
    <property type="match status" value="1"/>
</dbReference>
<evidence type="ECO:0000256" key="6">
    <source>
        <dbReference type="ARBA" id="ARBA00023077"/>
    </source>
</evidence>
<evidence type="ECO:0000256" key="10">
    <source>
        <dbReference type="PROSITE-ProRule" id="PRU01360"/>
    </source>
</evidence>
<dbReference type="Gene3D" id="2.170.130.10">
    <property type="entry name" value="TonB-dependent receptor, plug domain"/>
    <property type="match status" value="1"/>
</dbReference>
<dbReference type="InterPro" id="IPR037066">
    <property type="entry name" value="Plug_dom_sf"/>
</dbReference>
<evidence type="ECO:0000256" key="8">
    <source>
        <dbReference type="ARBA" id="ARBA00023170"/>
    </source>
</evidence>
<name>A0A6M5YF02_9BACT</name>
<dbReference type="NCBIfam" id="TIGR04056">
    <property type="entry name" value="OMP_RagA_SusC"/>
    <property type="match status" value="1"/>
</dbReference>
<keyword evidence="3 10" id="KW-1134">Transmembrane beta strand</keyword>
<dbReference type="AlphaFoldDB" id="A0A6M5YF02"/>
<dbReference type="GO" id="GO:0009279">
    <property type="term" value="C:cell outer membrane"/>
    <property type="evidence" value="ECO:0007669"/>
    <property type="project" value="UniProtKB-SubCell"/>
</dbReference>
<dbReference type="Pfam" id="PF07715">
    <property type="entry name" value="Plug"/>
    <property type="match status" value="1"/>
</dbReference>
<dbReference type="Pfam" id="PF13715">
    <property type="entry name" value="CarbopepD_reg_2"/>
    <property type="match status" value="1"/>
</dbReference>
<dbReference type="FunFam" id="2.170.130.10:FF:000008">
    <property type="entry name" value="SusC/RagA family TonB-linked outer membrane protein"/>
    <property type="match status" value="1"/>
</dbReference>
<dbReference type="SUPFAM" id="SSF49464">
    <property type="entry name" value="Carboxypeptidase regulatory domain-like"/>
    <property type="match status" value="1"/>
</dbReference>
<evidence type="ECO:0000313" key="16">
    <source>
        <dbReference type="Proteomes" id="UP000502756"/>
    </source>
</evidence>
<sequence>MKKLLSLVWLLLLASLLPVKAQLLASSNRYRTQPNRDADTRLVSLRSALTELEQRYRVSFIYPSNLVDTKVVVVRASNHNLETELTSLLTDKHLTYRRIQPNFYAIVSTREKTSRLFRKISQIQTPGADTPLNEPAQLPDQTLNRLERMGWTLTATTQPMADISGKVTDKNGQAIPGVSVIVKGTSRGTTTDVAGNYTINAGNNATLVFSFVGYATQEIAVASRTRINVSLTDDVKALSEVVVVGYGTQKRASVTGAISSVSSQEVTQLPVPSVEQAIQGRVPGVSVVANGSPGETPIVRIRGIGSINYASNPLYVIDGYPTSDLNNFDTRDIESVDVLKDASSAAIYGSRAANGVIIITTKRGQRDGRLHVNYDGYMGVQSAWRQLDLLNTKEYIQYGTALLQNAENDKAAAENRQPVDARPARFLEANFNKPVYQGATQTYVQTDTDWQKAVFRNAAITQHSVQLSGGGEKSRFYSSLGYFSQDGIMIGTNYRRGNFRINSDHTISKRFTFGQTLTVSYDDRNGEANAGGRTQVMNMIRMTPYMPITDPVLVGGYRGPDGSDATDPQNPVRAALQDRTNTQRLKLLGSAYLDVRLFEGLTYRIRGGIDYVTARDYTFQPIYNESFNARALAQLTDNRYTYTSPLISNQLTFERTFGKHTINAVAVAERQAGIYSSLNGAGQAGSNDIRQVSGLTPTSVGLTGSRTQNVLISYLGRINYEFAGKYLLGASFRRDGSSKFAPGNKWGNFPSVSAGWRISEEAFLKSVPTISELKLRASYGSMGFNGIGDYDWQVAVSQNTNALLGGSRTQGTYFDRLGNTSLRWEVTDMTNVGLDLGILSNRVTLTAEYFNRNTDGLILGQPIAPSIGYTQSPVVNVGNMRNRGVELQLGYNKRQGDFRYDLSGNISIIRNKVLTLGPNISPLFNGANADYGGFDITRTVAGEPIQSFYGWRVAGIFQNADEIKAAPKQANAKPGDIRFVDSNGDGQIDAQDRVNLGSFLPKFTYGFNVNTNYRNFDLTLFIQGVQGNKVYNGVKVIEQGMLRLFNAGADVLRAWTPTNTNTDVPRAVSGDPNGNTRTSDRFLEDGSYLRLKNVSLGYNLPAASLQSWSRGTLTRARLYVAATNLLTFTKYTGYDPEIGSRYNGTLTNGVDYGQFPQARTFMAGLQIGF</sequence>
<dbReference type="SUPFAM" id="SSF56935">
    <property type="entry name" value="Porins"/>
    <property type="match status" value="1"/>
</dbReference>
<dbReference type="EMBL" id="CP053435">
    <property type="protein sequence ID" value="QJW91871.1"/>
    <property type="molecule type" value="Genomic_DNA"/>
</dbReference>
<dbReference type="KEGG" id="stae:HNV11_22045"/>
<dbReference type="InterPro" id="IPR039426">
    <property type="entry name" value="TonB-dep_rcpt-like"/>
</dbReference>
<dbReference type="InterPro" id="IPR008969">
    <property type="entry name" value="CarboxyPept-like_regulatory"/>
</dbReference>
<dbReference type="InterPro" id="IPR036942">
    <property type="entry name" value="Beta-barrel_TonB_sf"/>
</dbReference>
<reference evidence="15 16" key="1">
    <citation type="submission" date="2020-05" db="EMBL/GenBank/DDBJ databases">
        <title>Genome sequencing of Spirosoma sp. TS118.</title>
        <authorList>
            <person name="Lee J.-H."/>
            <person name="Jeong S."/>
            <person name="Zhao L."/>
            <person name="Jung J.-H."/>
            <person name="Kim M.-K."/>
            <person name="Lim S."/>
        </authorList>
    </citation>
    <scope>NUCLEOTIDE SEQUENCE [LARGE SCALE GENOMIC DNA]</scope>
    <source>
        <strain evidence="15 16">TS118</strain>
    </source>
</reference>
<dbReference type="PROSITE" id="PS52016">
    <property type="entry name" value="TONB_DEPENDENT_REC_3"/>
    <property type="match status" value="1"/>
</dbReference>
<dbReference type="Proteomes" id="UP000502756">
    <property type="component" value="Chromosome"/>
</dbReference>
<keyword evidence="16" id="KW-1185">Reference proteome</keyword>
<comment type="similarity">
    <text evidence="10 11">Belongs to the TonB-dependent receptor family.</text>
</comment>
<evidence type="ECO:0000259" key="14">
    <source>
        <dbReference type="Pfam" id="PF07715"/>
    </source>
</evidence>
<evidence type="ECO:0000256" key="7">
    <source>
        <dbReference type="ARBA" id="ARBA00023136"/>
    </source>
</evidence>
<gene>
    <name evidence="15" type="ORF">HNV11_22045</name>
</gene>
<accession>A0A6M5YF02</accession>
<dbReference type="FunFam" id="2.60.40.1120:FF:000003">
    <property type="entry name" value="Outer membrane protein Omp121"/>
    <property type="match status" value="1"/>
</dbReference>
<keyword evidence="9 10" id="KW-0998">Cell outer membrane</keyword>
<dbReference type="GO" id="GO:0044718">
    <property type="term" value="P:siderophore transmembrane transport"/>
    <property type="evidence" value="ECO:0007669"/>
    <property type="project" value="TreeGrafter"/>
</dbReference>
<evidence type="ECO:0000256" key="4">
    <source>
        <dbReference type="ARBA" id="ARBA00022692"/>
    </source>
</evidence>
<evidence type="ECO:0000256" key="11">
    <source>
        <dbReference type="RuleBase" id="RU003357"/>
    </source>
</evidence>
<dbReference type="PANTHER" id="PTHR30069">
    <property type="entry name" value="TONB-DEPENDENT OUTER MEMBRANE RECEPTOR"/>
    <property type="match status" value="1"/>
</dbReference>
<dbReference type="Gene3D" id="2.40.170.20">
    <property type="entry name" value="TonB-dependent receptor, beta-barrel domain"/>
    <property type="match status" value="1"/>
</dbReference>
<dbReference type="GO" id="GO:0015344">
    <property type="term" value="F:siderophore uptake transmembrane transporter activity"/>
    <property type="evidence" value="ECO:0007669"/>
    <property type="project" value="TreeGrafter"/>
</dbReference>
<evidence type="ECO:0000256" key="3">
    <source>
        <dbReference type="ARBA" id="ARBA00022452"/>
    </source>
</evidence>
<evidence type="ECO:0000256" key="1">
    <source>
        <dbReference type="ARBA" id="ARBA00004571"/>
    </source>
</evidence>
<keyword evidence="6 11" id="KW-0798">TonB box</keyword>
<feature type="signal peptide" evidence="12">
    <location>
        <begin position="1"/>
        <end position="21"/>
    </location>
</feature>
<keyword evidence="5 12" id="KW-0732">Signal</keyword>
<dbReference type="InterPro" id="IPR023996">
    <property type="entry name" value="TonB-dep_OMP_SusC/RagA"/>
</dbReference>
<evidence type="ECO:0000313" key="15">
    <source>
        <dbReference type="EMBL" id="QJW91871.1"/>
    </source>
</evidence>
<dbReference type="InterPro" id="IPR012910">
    <property type="entry name" value="Plug_dom"/>
</dbReference>